<dbReference type="OrthoDB" id="3365698at2759"/>
<feature type="compositionally biased region" description="Polar residues" evidence="1">
    <location>
        <begin position="9"/>
        <end position="18"/>
    </location>
</feature>
<feature type="compositionally biased region" description="Polar residues" evidence="1">
    <location>
        <begin position="614"/>
        <end position="630"/>
    </location>
</feature>
<accession>A0A316U5Y8</accession>
<evidence type="ECO:0000313" key="3">
    <source>
        <dbReference type="Proteomes" id="UP000245942"/>
    </source>
</evidence>
<evidence type="ECO:0000313" key="2">
    <source>
        <dbReference type="EMBL" id="PWN19753.1"/>
    </source>
</evidence>
<dbReference type="AlphaFoldDB" id="A0A316U5Y8"/>
<evidence type="ECO:0008006" key="4">
    <source>
        <dbReference type="Google" id="ProtNLM"/>
    </source>
</evidence>
<sequence length="702" mass="78767">MTGHGRSRLATTSTNVLESTHDGTEAKRARLELGEVASPIDGRPASPCSPEDISQLALVFYRRSIEASRAKDFTRALRHARKCLLLCPDKPLYLAGAARGFHDSGYGDKAAQALRSAREILEAMKSPPEEEVRAIDSAWRLIFPFDGFPNELVSEIFGHLYNSSTPLENPFIAVQICSSWRKLALRQSSLWRDTTIFLPLPEVNVEARYEHHYSACEEGRLYFPAVVRLCGERSMHSLRTIKMPAQGCLREVEETVKLAWTSRATLVNFELHSSLYTDCWCCDRSRPGFSDIKGYTHEITTRQLEVVAAAPLLDKISLQLYGEVDKELLHTLGRQIQGRAKLPSIIRLVMTDSPAWDDFGKMLEPLLRVATTLAIEAKGVKTAVRGTVTYWKAAACCSQTVQKLELPLLLPSGESSNLLEGALDANSRFPFLTDLVLKSHEQPRTLIPIPSPAKPFLLPALRTLETDARALATFETPLLRTARLRVLFPEDIRTLTNSLRCWEHLECLMIDIQELSTEGVDLIRTAVDVVFGLLAYPGFGIPVCPNLSRIELACHEVLYRRSTPDPYARSWQNYSREQWEALPHLGSSIFRLEQGRRKNCQDFNDSQTAQAKYAQSSGAFQRGSQRSQEQAPAPDPSIYFPHAVPIDEIVLEGWYVDPDLWSAVKATATCKITCLPDPSVMEKKLYSAPRKPAKGEKRIYAW</sequence>
<feature type="region of interest" description="Disordered" evidence="1">
    <location>
        <begin position="1"/>
        <end position="25"/>
    </location>
</feature>
<proteinExistence type="predicted"/>
<evidence type="ECO:0000256" key="1">
    <source>
        <dbReference type="SAM" id="MobiDB-lite"/>
    </source>
</evidence>
<reference evidence="2 3" key="1">
    <citation type="journal article" date="2018" name="Mol. Biol. Evol.">
        <title>Broad Genomic Sampling Reveals a Smut Pathogenic Ancestry of the Fungal Clade Ustilaginomycotina.</title>
        <authorList>
            <person name="Kijpornyongpan T."/>
            <person name="Mondo S.J."/>
            <person name="Barry K."/>
            <person name="Sandor L."/>
            <person name="Lee J."/>
            <person name="Lipzen A."/>
            <person name="Pangilinan J."/>
            <person name="LaButti K."/>
            <person name="Hainaut M."/>
            <person name="Henrissat B."/>
            <person name="Grigoriev I.V."/>
            <person name="Spatafora J.W."/>
            <person name="Aime M.C."/>
        </authorList>
    </citation>
    <scope>NUCLEOTIDE SEQUENCE [LARGE SCALE GENOMIC DNA]</scope>
    <source>
        <strain evidence="2 3">MCA 4718</strain>
    </source>
</reference>
<keyword evidence="3" id="KW-1185">Reference proteome</keyword>
<feature type="region of interest" description="Disordered" evidence="1">
    <location>
        <begin position="614"/>
        <end position="636"/>
    </location>
</feature>
<dbReference type="Proteomes" id="UP000245942">
    <property type="component" value="Unassembled WGS sequence"/>
</dbReference>
<dbReference type="GeneID" id="37016767"/>
<dbReference type="EMBL" id="KZ819330">
    <property type="protein sequence ID" value="PWN19753.1"/>
    <property type="molecule type" value="Genomic_DNA"/>
</dbReference>
<gene>
    <name evidence="2" type="ORF">BCV69DRAFT_313498</name>
</gene>
<dbReference type="RefSeq" id="XP_025346913.1">
    <property type="nucleotide sequence ID" value="XM_025495033.1"/>
</dbReference>
<organism evidence="2 3">
    <name type="scientific">Pseudomicrostroma glucosiphilum</name>
    <dbReference type="NCBI Taxonomy" id="1684307"/>
    <lineage>
        <taxon>Eukaryota</taxon>
        <taxon>Fungi</taxon>
        <taxon>Dikarya</taxon>
        <taxon>Basidiomycota</taxon>
        <taxon>Ustilaginomycotina</taxon>
        <taxon>Exobasidiomycetes</taxon>
        <taxon>Microstromatales</taxon>
        <taxon>Microstromatales incertae sedis</taxon>
        <taxon>Pseudomicrostroma</taxon>
    </lineage>
</organism>
<name>A0A316U5Y8_9BASI</name>
<protein>
    <recommendedName>
        <fullName evidence="4">F-box domain-containing protein</fullName>
    </recommendedName>
</protein>